<dbReference type="Gene3D" id="3.40.50.10860">
    <property type="entry name" value="Leucine Dehydrogenase, chain A, domain 1"/>
    <property type="match status" value="1"/>
</dbReference>
<dbReference type="PANTHER" id="PTHR21089">
    <property type="entry name" value="SHIKIMATE DEHYDROGENASE"/>
    <property type="match status" value="1"/>
</dbReference>
<dbReference type="RefSeq" id="WP_311556529.1">
    <property type="nucleotide sequence ID" value="NZ_JAVREJ010000008.1"/>
</dbReference>
<gene>
    <name evidence="4" type="ORF">RM445_13275</name>
</gene>
<dbReference type="Gene3D" id="3.40.50.720">
    <property type="entry name" value="NAD(P)-binding Rossmann-like Domain"/>
    <property type="match status" value="1"/>
</dbReference>
<proteinExistence type="predicted"/>
<evidence type="ECO:0000256" key="2">
    <source>
        <dbReference type="ARBA" id="ARBA00023141"/>
    </source>
</evidence>
<dbReference type="EMBL" id="JAVREJ010000008">
    <property type="protein sequence ID" value="MDT0350496.1"/>
    <property type="molecule type" value="Genomic_DNA"/>
</dbReference>
<accession>A0ABU2N971</accession>
<evidence type="ECO:0000313" key="5">
    <source>
        <dbReference type="Proteomes" id="UP001183202"/>
    </source>
</evidence>
<evidence type="ECO:0000313" key="4">
    <source>
        <dbReference type="EMBL" id="MDT0350496.1"/>
    </source>
</evidence>
<comment type="caution">
    <text evidence="4">The sequence shown here is derived from an EMBL/GenBank/DDBJ whole genome shotgun (WGS) entry which is preliminary data.</text>
</comment>
<sequence>MTPDVATGYPVLSGETLVVPILGDPIAQVKSPDGVTRALVARGRDAVCVPMHVLSDNLDTVVRGLGPVRNVAGLIATVPHKFGLAAHCATLTDRAAFLGSVNVARRNPDGTWHGDQVDGAAFVAACRANGARTERARALQVGAGGAGSAIALALLDAGVAELTLHDADPARLDALAGRLRDRFGDRVTSGPADPAGFGIVANATPMGMREGDPLPVDVAGLGPDAFVGDVITKPAVSPLVAAARRIGCGTSTGGDMFAAVSGLIVDVLVEDGMLA</sequence>
<keyword evidence="2" id="KW-0028">Amino-acid biosynthesis</keyword>
<dbReference type="InterPro" id="IPR036291">
    <property type="entry name" value="NAD(P)-bd_dom_sf"/>
</dbReference>
<evidence type="ECO:0000259" key="3">
    <source>
        <dbReference type="Pfam" id="PF08501"/>
    </source>
</evidence>
<dbReference type="InterPro" id="IPR022893">
    <property type="entry name" value="Shikimate_DH_fam"/>
</dbReference>
<reference evidence="5" key="1">
    <citation type="submission" date="2023-07" db="EMBL/GenBank/DDBJ databases">
        <title>30 novel species of actinomycetes from the DSMZ collection.</title>
        <authorList>
            <person name="Nouioui I."/>
        </authorList>
    </citation>
    <scope>NUCLEOTIDE SEQUENCE [LARGE SCALE GENOMIC DNA]</scope>
    <source>
        <strain evidence="5">DSM 45834</strain>
    </source>
</reference>
<keyword evidence="2" id="KW-0057">Aromatic amino acid biosynthesis</keyword>
<organism evidence="4 5">
    <name type="scientific">Pseudonocardia charpentierae</name>
    <dbReference type="NCBI Taxonomy" id="3075545"/>
    <lineage>
        <taxon>Bacteria</taxon>
        <taxon>Bacillati</taxon>
        <taxon>Actinomycetota</taxon>
        <taxon>Actinomycetes</taxon>
        <taxon>Pseudonocardiales</taxon>
        <taxon>Pseudonocardiaceae</taxon>
        <taxon>Pseudonocardia</taxon>
    </lineage>
</organism>
<dbReference type="PANTHER" id="PTHR21089:SF1">
    <property type="entry name" value="BIFUNCTIONAL 3-DEHYDROQUINATE DEHYDRATASE_SHIKIMATE DEHYDROGENASE, CHLOROPLASTIC"/>
    <property type="match status" value="1"/>
</dbReference>
<feature type="domain" description="Shikimate dehydrogenase substrate binding N-terminal" evidence="3">
    <location>
        <begin position="21"/>
        <end position="103"/>
    </location>
</feature>
<name>A0ABU2N971_9PSEU</name>
<evidence type="ECO:0000256" key="1">
    <source>
        <dbReference type="ARBA" id="ARBA00004871"/>
    </source>
</evidence>
<dbReference type="Proteomes" id="UP001183202">
    <property type="component" value="Unassembled WGS sequence"/>
</dbReference>
<keyword evidence="5" id="KW-1185">Reference proteome</keyword>
<protein>
    <submittedName>
        <fullName evidence="4">Shikimate dehydrogenase</fullName>
    </submittedName>
</protein>
<dbReference type="Pfam" id="PF08501">
    <property type="entry name" value="Shikimate_dh_N"/>
    <property type="match status" value="1"/>
</dbReference>
<dbReference type="SUPFAM" id="SSF51735">
    <property type="entry name" value="NAD(P)-binding Rossmann-fold domains"/>
    <property type="match status" value="1"/>
</dbReference>
<dbReference type="InterPro" id="IPR013708">
    <property type="entry name" value="Shikimate_DH-bd_N"/>
</dbReference>
<dbReference type="InterPro" id="IPR046346">
    <property type="entry name" value="Aminoacid_DH-like_N_sf"/>
</dbReference>
<dbReference type="SUPFAM" id="SSF53223">
    <property type="entry name" value="Aminoacid dehydrogenase-like, N-terminal domain"/>
    <property type="match status" value="1"/>
</dbReference>
<comment type="pathway">
    <text evidence="1">Metabolic intermediate biosynthesis; chorismate biosynthesis; chorismate from D-erythrose 4-phosphate and phosphoenolpyruvate: step 4/7.</text>
</comment>